<name>A0A265NAB7_9BACI</name>
<dbReference type="Gene3D" id="2.40.420.20">
    <property type="match status" value="1"/>
</dbReference>
<protein>
    <submittedName>
        <fullName evidence="5">Efflux transporter periplasmic adaptor subunit</fullName>
    </submittedName>
</protein>
<feature type="domain" description="Multidrug resistance protein MdtA-like barrel-sandwich hybrid" evidence="3">
    <location>
        <begin position="66"/>
        <end position="130"/>
    </location>
</feature>
<dbReference type="GO" id="GO:1990281">
    <property type="term" value="C:efflux pump complex"/>
    <property type="evidence" value="ECO:0007669"/>
    <property type="project" value="TreeGrafter"/>
</dbReference>
<dbReference type="InterPro" id="IPR058625">
    <property type="entry name" value="MdtA-like_BSH"/>
</dbReference>
<accession>A0A265NAB7</accession>
<keyword evidence="6" id="KW-1185">Reference proteome</keyword>
<dbReference type="SUPFAM" id="SSF51230">
    <property type="entry name" value="Single hybrid motif"/>
    <property type="match status" value="1"/>
</dbReference>
<dbReference type="OrthoDB" id="2456449at2"/>
<dbReference type="Pfam" id="PF25989">
    <property type="entry name" value="YknX_C"/>
    <property type="match status" value="1"/>
</dbReference>
<dbReference type="EMBL" id="NPMS01000005">
    <property type="protein sequence ID" value="OZU88399.1"/>
    <property type="molecule type" value="Genomic_DNA"/>
</dbReference>
<dbReference type="InterPro" id="IPR011053">
    <property type="entry name" value="Single_hybrid_motif"/>
</dbReference>
<keyword evidence="2" id="KW-0732">Signal</keyword>
<dbReference type="PANTHER" id="PTHR30469">
    <property type="entry name" value="MULTIDRUG RESISTANCE PROTEIN MDTA"/>
    <property type="match status" value="1"/>
</dbReference>
<proteinExistence type="inferred from homology"/>
<dbReference type="GO" id="GO:0015562">
    <property type="term" value="F:efflux transmembrane transporter activity"/>
    <property type="evidence" value="ECO:0007669"/>
    <property type="project" value="TreeGrafter"/>
</dbReference>
<dbReference type="Gene3D" id="2.40.50.100">
    <property type="match status" value="1"/>
</dbReference>
<evidence type="ECO:0000313" key="5">
    <source>
        <dbReference type="EMBL" id="OZU88399.1"/>
    </source>
</evidence>
<dbReference type="InterPro" id="IPR006143">
    <property type="entry name" value="RND_pump_MFP"/>
</dbReference>
<evidence type="ECO:0000259" key="3">
    <source>
        <dbReference type="Pfam" id="PF25917"/>
    </source>
</evidence>
<dbReference type="Proteomes" id="UP000216498">
    <property type="component" value="Unassembled WGS sequence"/>
</dbReference>
<feature type="domain" description="YknX-like C-terminal permuted SH3-like" evidence="4">
    <location>
        <begin position="214"/>
        <end position="281"/>
    </location>
</feature>
<dbReference type="RefSeq" id="WP_094886138.1">
    <property type="nucleotide sequence ID" value="NZ_NPMS01000005.1"/>
</dbReference>
<dbReference type="Gene3D" id="2.40.30.170">
    <property type="match status" value="1"/>
</dbReference>
<comment type="similarity">
    <text evidence="1">Belongs to the membrane fusion protein (MFP) (TC 8.A.1) family.</text>
</comment>
<organism evidence="5 6">
    <name type="scientific">Virgibacillus indicus</name>
    <dbReference type="NCBI Taxonomy" id="2024554"/>
    <lineage>
        <taxon>Bacteria</taxon>
        <taxon>Bacillati</taxon>
        <taxon>Bacillota</taxon>
        <taxon>Bacilli</taxon>
        <taxon>Bacillales</taxon>
        <taxon>Bacillaceae</taxon>
        <taxon>Virgibacillus</taxon>
    </lineage>
</organism>
<evidence type="ECO:0000313" key="6">
    <source>
        <dbReference type="Proteomes" id="UP000216498"/>
    </source>
</evidence>
<dbReference type="Pfam" id="PF25917">
    <property type="entry name" value="BSH_RND"/>
    <property type="match status" value="1"/>
</dbReference>
<comment type="caution">
    <text evidence="5">The sequence shown here is derived from an EMBL/GenBank/DDBJ whole genome shotgun (WGS) entry which is preliminary data.</text>
</comment>
<sequence>MKKFLFSMTALLLITLLAACNEDEDTNEEEEARVVPVETAEAAEGDLVIEKSVYGRTAPSSTAPIMLQNPGEIDTLEVENGDQVEEDDLIATISTPAGKQNIRASRDGEVVNLNGAEGDLVSNEEPFALIADMDTVKLDFSVTANVRELFEEETVMETRINDQEYEAEITSIGKMPNDTGLYAIEATVENEDGDILPGMVVHMFVPEKRIEKAIIVPTEAIVQENDESFVYIVKDNKAVKLAITIQETQSDKTAIEGDVQSGDQVVVTGQLTLTDGIEVDVQKGE</sequence>
<evidence type="ECO:0000256" key="1">
    <source>
        <dbReference type="ARBA" id="ARBA00009477"/>
    </source>
</evidence>
<gene>
    <name evidence="5" type="ORF">CIL03_12190</name>
</gene>
<dbReference type="InterPro" id="IPR058637">
    <property type="entry name" value="YknX-like_C"/>
</dbReference>
<feature type="chain" id="PRO_5039003604" evidence="2">
    <location>
        <begin position="19"/>
        <end position="285"/>
    </location>
</feature>
<feature type="signal peptide" evidence="2">
    <location>
        <begin position="1"/>
        <end position="18"/>
    </location>
</feature>
<dbReference type="PROSITE" id="PS51257">
    <property type="entry name" value="PROKAR_LIPOPROTEIN"/>
    <property type="match status" value="1"/>
</dbReference>
<dbReference type="AlphaFoldDB" id="A0A265NAB7"/>
<evidence type="ECO:0000259" key="4">
    <source>
        <dbReference type="Pfam" id="PF25989"/>
    </source>
</evidence>
<evidence type="ECO:0000256" key="2">
    <source>
        <dbReference type="SAM" id="SignalP"/>
    </source>
</evidence>
<dbReference type="NCBIfam" id="TIGR01730">
    <property type="entry name" value="RND_mfp"/>
    <property type="match status" value="1"/>
</dbReference>
<reference evidence="5 6" key="1">
    <citation type="submission" date="2017-08" db="EMBL/GenBank/DDBJ databases">
        <title>Virgibacillus indicus sp. nov. and Virgibacillus profoundi sp. nov, two moderately halophilic bacteria isolated from marine sediment by using the Microfluidic Streak Plate.</title>
        <authorList>
            <person name="Xu B."/>
            <person name="Hu B."/>
            <person name="Wang J."/>
            <person name="Zhu Y."/>
            <person name="Huang L."/>
            <person name="Du W."/>
            <person name="Huang Y."/>
        </authorList>
    </citation>
    <scope>NUCLEOTIDE SEQUENCE [LARGE SCALE GENOMIC DNA]</scope>
    <source>
        <strain evidence="5 6">IO3-P2-C2</strain>
    </source>
</reference>